<name>A0A1I2HXI5_9ACTN</name>
<dbReference type="Proteomes" id="UP000181942">
    <property type="component" value="Unassembled WGS sequence"/>
</dbReference>
<gene>
    <name evidence="1" type="ORF">SAMN02787118_105479</name>
</gene>
<accession>A0A1I2HXI5</accession>
<organism evidence="1 2">
    <name type="scientific">Streptomyces mirabilis</name>
    <dbReference type="NCBI Taxonomy" id="68239"/>
    <lineage>
        <taxon>Bacteria</taxon>
        <taxon>Bacillati</taxon>
        <taxon>Actinomycetota</taxon>
        <taxon>Actinomycetes</taxon>
        <taxon>Kitasatosporales</taxon>
        <taxon>Streptomycetaceae</taxon>
        <taxon>Streptomyces</taxon>
    </lineage>
</organism>
<evidence type="ECO:0000313" key="1">
    <source>
        <dbReference type="EMBL" id="SFF34238.1"/>
    </source>
</evidence>
<proteinExistence type="predicted"/>
<sequence>MSLVHQGIPRDAFAGVSHFRSELSACMTSRGDALLCPDGRPGADAVAAATQARGGFAFGDPSTWDAEQAVTTAPHLPPGAATAQA</sequence>
<dbReference type="EMBL" id="FONR01000005">
    <property type="protein sequence ID" value="SFF34238.1"/>
    <property type="molecule type" value="Genomic_DNA"/>
</dbReference>
<dbReference type="AlphaFoldDB" id="A0A1I2HXI5"/>
<protein>
    <submittedName>
        <fullName evidence="1">Uncharacterized protein</fullName>
    </submittedName>
</protein>
<reference evidence="1 2" key="1">
    <citation type="submission" date="2016-10" db="EMBL/GenBank/DDBJ databases">
        <authorList>
            <person name="de Groot N.N."/>
        </authorList>
    </citation>
    <scope>NUCLEOTIDE SEQUENCE [LARGE SCALE GENOMIC DNA]</scope>
    <source>
        <strain evidence="1 2">OK461</strain>
    </source>
</reference>
<dbReference type="OrthoDB" id="3339508at2"/>
<evidence type="ECO:0000313" key="2">
    <source>
        <dbReference type="Proteomes" id="UP000181942"/>
    </source>
</evidence>